<dbReference type="EMBL" id="JAXCLA010000004">
    <property type="protein sequence ID" value="MDY0745373.1"/>
    <property type="molecule type" value="Genomic_DNA"/>
</dbReference>
<proteinExistence type="predicted"/>
<keyword evidence="1" id="KW-0812">Transmembrane</keyword>
<dbReference type="NCBIfam" id="TIGR02595">
    <property type="entry name" value="PEP_CTERM"/>
    <property type="match status" value="1"/>
</dbReference>
<dbReference type="RefSeq" id="WP_320423282.1">
    <property type="nucleotide sequence ID" value="NZ_JAXCLA010000004.1"/>
</dbReference>
<evidence type="ECO:0000313" key="4">
    <source>
        <dbReference type="Proteomes" id="UP001285263"/>
    </source>
</evidence>
<evidence type="ECO:0000256" key="2">
    <source>
        <dbReference type="SAM" id="SignalP"/>
    </source>
</evidence>
<protein>
    <submittedName>
        <fullName evidence="3">PEP-CTERM sorting domain-containing protein</fullName>
    </submittedName>
</protein>
<keyword evidence="2" id="KW-0732">Signal</keyword>
<feature type="signal peptide" evidence="2">
    <location>
        <begin position="1"/>
        <end position="24"/>
    </location>
</feature>
<gene>
    <name evidence="3" type="ORF">SNE35_12700</name>
</gene>
<feature type="transmembrane region" description="Helical" evidence="1">
    <location>
        <begin position="168"/>
        <end position="185"/>
    </location>
</feature>
<reference evidence="3 4" key="1">
    <citation type="submission" date="2023-11" db="EMBL/GenBank/DDBJ databases">
        <title>Paucibacter sp. nov., isolated from fresh soil in Korea.</title>
        <authorList>
            <person name="Le N.T.T."/>
        </authorList>
    </citation>
    <scope>NUCLEOTIDE SEQUENCE [LARGE SCALE GENOMIC DNA]</scope>
    <source>
        <strain evidence="3 4">R3-3</strain>
    </source>
</reference>
<organism evidence="3 4">
    <name type="scientific">Roseateles agri</name>
    <dbReference type="NCBI Taxonomy" id="3098619"/>
    <lineage>
        <taxon>Bacteria</taxon>
        <taxon>Pseudomonadati</taxon>
        <taxon>Pseudomonadota</taxon>
        <taxon>Betaproteobacteria</taxon>
        <taxon>Burkholderiales</taxon>
        <taxon>Sphaerotilaceae</taxon>
        <taxon>Roseateles</taxon>
    </lineage>
</organism>
<comment type="caution">
    <text evidence="3">The sequence shown here is derived from an EMBL/GenBank/DDBJ whole genome shotgun (WGS) entry which is preliminary data.</text>
</comment>
<name>A0ABU5DGF4_9BURK</name>
<feature type="chain" id="PRO_5045097048" evidence="2">
    <location>
        <begin position="25"/>
        <end position="189"/>
    </location>
</feature>
<keyword evidence="1" id="KW-0472">Membrane</keyword>
<sequence length="189" mass="19683">MKQQLLALALAPVLALSFAAAASATTLTFDDIGADGFVPANYGGLDWSQGDWFNFGGAQDPYTAHSGDYRVASGFLDADAATTIRSATPIHFDGAWFSGLDGATVTFNLYYQGALVATSATLDPSSTPSFLASGYSGLVDQIVVASPAQGSYAMDDFTFTAAVPEPQTVALMLAGLCFVSGIARVRNRR</sequence>
<keyword evidence="1" id="KW-1133">Transmembrane helix</keyword>
<keyword evidence="4" id="KW-1185">Reference proteome</keyword>
<evidence type="ECO:0000256" key="1">
    <source>
        <dbReference type="SAM" id="Phobius"/>
    </source>
</evidence>
<accession>A0ABU5DGF4</accession>
<dbReference type="InterPro" id="IPR013424">
    <property type="entry name" value="Ice-binding_C"/>
</dbReference>
<evidence type="ECO:0000313" key="3">
    <source>
        <dbReference type="EMBL" id="MDY0745373.1"/>
    </source>
</evidence>
<dbReference type="Proteomes" id="UP001285263">
    <property type="component" value="Unassembled WGS sequence"/>
</dbReference>